<comment type="caution">
    <text evidence="6">The sequence shown here is derived from an EMBL/GenBank/DDBJ whole genome shotgun (WGS) entry which is preliminary data.</text>
</comment>
<dbReference type="GO" id="GO:0046872">
    <property type="term" value="F:metal ion binding"/>
    <property type="evidence" value="ECO:0007669"/>
    <property type="project" value="UniProtKB-KW"/>
</dbReference>
<dbReference type="PANTHER" id="PTHR35008">
    <property type="entry name" value="BLL4482 PROTEIN-RELATED"/>
    <property type="match status" value="1"/>
</dbReference>
<dbReference type="SUPFAM" id="SSF46626">
    <property type="entry name" value="Cytochrome c"/>
    <property type="match status" value="1"/>
</dbReference>
<dbReference type="PROSITE" id="PS51007">
    <property type="entry name" value="CYTC"/>
    <property type="match status" value="1"/>
</dbReference>
<name>A0A6L3B2H3_AZOBR</name>
<dbReference type="Gene3D" id="1.10.760.10">
    <property type="entry name" value="Cytochrome c-like domain"/>
    <property type="match status" value="1"/>
</dbReference>
<dbReference type="Pfam" id="PF13442">
    <property type="entry name" value="Cytochrome_CBB3"/>
    <property type="match status" value="1"/>
</dbReference>
<evidence type="ECO:0000259" key="5">
    <source>
        <dbReference type="PROSITE" id="PS51007"/>
    </source>
</evidence>
<dbReference type="AlphaFoldDB" id="A0A6L3B2H3"/>
<accession>A0A6L3B2H3</accession>
<keyword evidence="2 4" id="KW-0479">Metal-binding</keyword>
<dbReference type="EMBL" id="QOKV01000005">
    <property type="protein sequence ID" value="KAA0686131.1"/>
    <property type="molecule type" value="Genomic_DNA"/>
</dbReference>
<proteinExistence type="predicted"/>
<dbReference type="GO" id="GO:0009055">
    <property type="term" value="F:electron transfer activity"/>
    <property type="evidence" value="ECO:0007669"/>
    <property type="project" value="InterPro"/>
</dbReference>
<evidence type="ECO:0000256" key="3">
    <source>
        <dbReference type="ARBA" id="ARBA00023004"/>
    </source>
</evidence>
<feature type="domain" description="Cytochrome c" evidence="5">
    <location>
        <begin position="84"/>
        <end position="173"/>
    </location>
</feature>
<dbReference type="InterPro" id="IPR009056">
    <property type="entry name" value="Cyt_c-like_dom"/>
</dbReference>
<evidence type="ECO:0000256" key="4">
    <source>
        <dbReference type="PROSITE-ProRule" id="PRU00433"/>
    </source>
</evidence>
<evidence type="ECO:0000256" key="2">
    <source>
        <dbReference type="ARBA" id="ARBA00022723"/>
    </source>
</evidence>
<dbReference type="InterPro" id="IPR036909">
    <property type="entry name" value="Cyt_c-like_dom_sf"/>
</dbReference>
<dbReference type="PANTHER" id="PTHR35008:SF4">
    <property type="entry name" value="BLL4482 PROTEIN"/>
    <property type="match status" value="1"/>
</dbReference>
<keyword evidence="3 4" id="KW-0408">Iron</keyword>
<dbReference type="Proteomes" id="UP000476837">
    <property type="component" value="Unassembled WGS sequence"/>
</dbReference>
<gene>
    <name evidence="6" type="ORF">DS837_10530</name>
</gene>
<organism evidence="6 7">
    <name type="scientific">Azospirillum brasilense</name>
    <dbReference type="NCBI Taxonomy" id="192"/>
    <lineage>
        <taxon>Bacteria</taxon>
        <taxon>Pseudomonadati</taxon>
        <taxon>Pseudomonadota</taxon>
        <taxon>Alphaproteobacteria</taxon>
        <taxon>Rhodospirillales</taxon>
        <taxon>Azospirillaceae</taxon>
        <taxon>Azospirillum</taxon>
    </lineage>
</organism>
<evidence type="ECO:0000256" key="1">
    <source>
        <dbReference type="ARBA" id="ARBA00022617"/>
    </source>
</evidence>
<dbReference type="InterPro" id="IPR051459">
    <property type="entry name" value="Cytochrome_c-type_DH"/>
</dbReference>
<evidence type="ECO:0000313" key="6">
    <source>
        <dbReference type="EMBL" id="KAA0686131.1"/>
    </source>
</evidence>
<protein>
    <recommendedName>
        <fullName evidence="5">Cytochrome c domain-containing protein</fullName>
    </recommendedName>
</protein>
<sequence length="180" mass="19152">MLSLVKVAIVLVIAAAGGGAVLAQTGRSDMPWMMRPGFMDNCMESGMMGRRGGGHFMQRHMTYMQGGLPPLYANLVNPLQPTPAVLSRGAELYGTYCASCHGSEGRGDGSAGQSLRPRPADIAASAQMPMGDNFLFWTIAEGGQPFGTAMPGFRDSLNPDEIWAIVTYLRAGLPSGRQLQ</sequence>
<evidence type="ECO:0000313" key="7">
    <source>
        <dbReference type="Proteomes" id="UP000476837"/>
    </source>
</evidence>
<reference evidence="6 7" key="1">
    <citation type="submission" date="2018-07" db="EMBL/GenBank/DDBJ databases">
        <title>Genome sequence of Roseomonas fauriae ATCC 49958.</title>
        <authorList>
            <person name="Sant'Anna F.H."/>
            <person name="Baldani J.I."/>
            <person name="Zilli J.E."/>
            <person name="Reis V.M."/>
            <person name="Hartmann A."/>
            <person name="Cruz L."/>
            <person name="de Souza E.M."/>
            <person name="de Oliveira Pedrosa F."/>
            <person name="Passaglia L.M.P."/>
        </authorList>
    </citation>
    <scope>NUCLEOTIDE SEQUENCE [LARGE SCALE GENOMIC DNA]</scope>
    <source>
        <strain evidence="6 7">ATCC 49958</strain>
    </source>
</reference>
<dbReference type="GO" id="GO:0020037">
    <property type="term" value="F:heme binding"/>
    <property type="evidence" value="ECO:0007669"/>
    <property type="project" value="InterPro"/>
</dbReference>
<keyword evidence="1 4" id="KW-0349">Heme</keyword>